<name>A0A7C4XMM4_UNCKA</name>
<proteinExistence type="predicted"/>
<organism evidence="2">
    <name type="scientific">candidate division WWE3 bacterium</name>
    <dbReference type="NCBI Taxonomy" id="2053526"/>
    <lineage>
        <taxon>Bacteria</taxon>
        <taxon>Katanobacteria</taxon>
    </lineage>
</organism>
<dbReference type="AlphaFoldDB" id="A0A7C4XMM4"/>
<feature type="transmembrane region" description="Helical" evidence="1">
    <location>
        <begin position="38"/>
        <end position="59"/>
    </location>
</feature>
<gene>
    <name evidence="2" type="ORF">ENR63_01375</name>
</gene>
<dbReference type="EMBL" id="DSRT01000071">
    <property type="protein sequence ID" value="HGW29557.1"/>
    <property type="molecule type" value="Genomic_DNA"/>
</dbReference>
<sequence>METKYLIITAGSVILIILTVQVLSGLRIIKANPKYHKWGGLIILTLAIIHAIIGASYLLK</sequence>
<protein>
    <recommendedName>
        <fullName evidence="3">Cytochrome b561 domain-containing protein</fullName>
    </recommendedName>
</protein>
<keyword evidence="1" id="KW-0812">Transmembrane</keyword>
<feature type="transmembrane region" description="Helical" evidence="1">
    <location>
        <begin position="6"/>
        <end position="26"/>
    </location>
</feature>
<accession>A0A7C4XMM4</accession>
<reference evidence="2" key="1">
    <citation type="journal article" date="2020" name="mSystems">
        <title>Genome- and Community-Level Interaction Insights into Carbon Utilization and Element Cycling Functions of Hydrothermarchaeota in Hydrothermal Sediment.</title>
        <authorList>
            <person name="Zhou Z."/>
            <person name="Liu Y."/>
            <person name="Xu W."/>
            <person name="Pan J."/>
            <person name="Luo Z.H."/>
            <person name="Li M."/>
        </authorList>
    </citation>
    <scope>NUCLEOTIDE SEQUENCE [LARGE SCALE GENOMIC DNA]</scope>
    <source>
        <strain evidence="2">SpSt-417</strain>
    </source>
</reference>
<evidence type="ECO:0000256" key="1">
    <source>
        <dbReference type="SAM" id="Phobius"/>
    </source>
</evidence>
<comment type="caution">
    <text evidence="2">The sequence shown here is derived from an EMBL/GenBank/DDBJ whole genome shotgun (WGS) entry which is preliminary data.</text>
</comment>
<keyword evidence="1" id="KW-1133">Transmembrane helix</keyword>
<evidence type="ECO:0000313" key="2">
    <source>
        <dbReference type="EMBL" id="HGW29557.1"/>
    </source>
</evidence>
<evidence type="ECO:0008006" key="3">
    <source>
        <dbReference type="Google" id="ProtNLM"/>
    </source>
</evidence>
<keyword evidence="1" id="KW-0472">Membrane</keyword>